<reference evidence="4" key="1">
    <citation type="submission" date="2021-01" db="EMBL/GenBank/DDBJ databases">
        <authorList>
            <person name="Corre E."/>
            <person name="Pelletier E."/>
            <person name="Niang G."/>
            <person name="Scheremetjew M."/>
            <person name="Finn R."/>
            <person name="Kale V."/>
            <person name="Holt S."/>
            <person name="Cochrane G."/>
            <person name="Meng A."/>
            <person name="Brown T."/>
            <person name="Cohen L."/>
        </authorList>
    </citation>
    <scope>NUCLEOTIDE SEQUENCE</scope>
    <source>
        <strain evidence="4">SM1012Hels-07</strain>
    </source>
</reference>
<evidence type="ECO:0000259" key="3">
    <source>
        <dbReference type="SMART" id="SM00385"/>
    </source>
</evidence>
<proteinExistence type="inferred from homology"/>
<evidence type="ECO:0000256" key="2">
    <source>
        <dbReference type="RuleBase" id="RU000383"/>
    </source>
</evidence>
<organism evidence="4">
    <name type="scientific">Skeletonema marinoi</name>
    <dbReference type="NCBI Taxonomy" id="267567"/>
    <lineage>
        <taxon>Eukaryota</taxon>
        <taxon>Sar</taxon>
        <taxon>Stramenopiles</taxon>
        <taxon>Ochrophyta</taxon>
        <taxon>Bacillariophyta</taxon>
        <taxon>Coscinodiscophyceae</taxon>
        <taxon>Thalassiosirophycidae</taxon>
        <taxon>Thalassiosirales</taxon>
        <taxon>Skeletonemataceae</taxon>
        <taxon>Skeletonema</taxon>
        <taxon>Skeletonema marinoi-dohrnii complex</taxon>
    </lineage>
</organism>
<name>A0A7S0TFX3_9STRA</name>
<evidence type="ECO:0000256" key="1">
    <source>
        <dbReference type="ARBA" id="ARBA00023127"/>
    </source>
</evidence>
<protein>
    <recommendedName>
        <fullName evidence="3">Cyclin-like domain-containing protein</fullName>
    </recommendedName>
</protein>
<dbReference type="AlphaFoldDB" id="A0A7S0TFX3"/>
<dbReference type="Pfam" id="PF00134">
    <property type="entry name" value="Cyclin_N"/>
    <property type="match status" value="1"/>
</dbReference>
<dbReference type="FunFam" id="1.10.472.10:FF:000093">
    <property type="entry name" value="Predicted protein"/>
    <property type="match status" value="1"/>
</dbReference>
<dbReference type="SMART" id="SM00385">
    <property type="entry name" value="CYCLIN"/>
    <property type="match status" value="1"/>
</dbReference>
<comment type="similarity">
    <text evidence="2">Belongs to the cyclin family.</text>
</comment>
<dbReference type="InterPro" id="IPR004367">
    <property type="entry name" value="Cyclin_C-dom"/>
</dbReference>
<dbReference type="SUPFAM" id="SSF47954">
    <property type="entry name" value="Cyclin-like"/>
    <property type="match status" value="1"/>
</dbReference>
<feature type="domain" description="Cyclin-like" evidence="3">
    <location>
        <begin position="47"/>
        <end position="138"/>
    </location>
</feature>
<sequence length="286" mass="32534">MIDIHEIISRINAMREQEDRTERCQNYFEFCSNSSDVDTSCRKAMANWCYQVADTLGFSHETVSLTMSFLDRYLSSRRGRSQEALDSRNMFQLVAITCFYTAVKTYEPVELGVDLLCKMCRGFYSEADIISMERDILFALDWRVSGPTPMDFVRHLIELLPSCESKCSLIENAEKYMDQTTTDLQFSYFKPSVVGASCLISSFTQTHCFDSDELDSFRVRLSQMIDLADVMELQKKLNVDASICLPKLSSKTKDVSTMNRRRSITISSTSSPVCVTHTRAHTSAAA</sequence>
<dbReference type="InterPro" id="IPR039361">
    <property type="entry name" value="Cyclin"/>
</dbReference>
<gene>
    <name evidence="4" type="ORF">SMAR0319_LOCUS645</name>
</gene>
<dbReference type="EMBL" id="HBFJ01000850">
    <property type="protein sequence ID" value="CAD8733496.1"/>
    <property type="molecule type" value="Transcribed_RNA"/>
</dbReference>
<evidence type="ECO:0000313" key="4">
    <source>
        <dbReference type="EMBL" id="CAD8733496.1"/>
    </source>
</evidence>
<dbReference type="InterPro" id="IPR036915">
    <property type="entry name" value="Cyclin-like_sf"/>
</dbReference>
<dbReference type="PANTHER" id="PTHR10177">
    <property type="entry name" value="CYCLINS"/>
    <property type="match status" value="1"/>
</dbReference>
<keyword evidence="1 2" id="KW-0195">Cyclin</keyword>
<dbReference type="InterPro" id="IPR013763">
    <property type="entry name" value="Cyclin-like_dom"/>
</dbReference>
<dbReference type="Gene3D" id="1.10.472.10">
    <property type="entry name" value="Cyclin-like"/>
    <property type="match status" value="2"/>
</dbReference>
<accession>A0A7S0TFX3</accession>
<dbReference type="Pfam" id="PF02984">
    <property type="entry name" value="Cyclin_C"/>
    <property type="match status" value="1"/>
</dbReference>
<dbReference type="InterPro" id="IPR006671">
    <property type="entry name" value="Cyclin_N"/>
</dbReference>